<comment type="subcellular location">
    <subcellularLocation>
        <location evidence="1">Cytoplasm</location>
    </subcellularLocation>
</comment>
<dbReference type="Proteomes" id="UP000714380">
    <property type="component" value="Unassembled WGS sequence"/>
</dbReference>
<dbReference type="Pfam" id="PF07167">
    <property type="entry name" value="PhaC_N"/>
    <property type="match status" value="1"/>
</dbReference>
<sequence length="606" mass="67961">MSMPTESIETAVRDFYDAAGHLTEHYGQAMAKFIEQPTSAEDPSASVMSDFMGAMTEFGKALMQHPDKLVAKQMELMKKQQELFQHTALRFLGQEAEPVATPDRSDKRFKDEQWSENPLFDYIKQLYLLQSNSMMDVIHDTDDMSDNARKKVEYLVRQYVNALAPTNFASLNPEVIRKTLESGGANLLKGQAQLMKDLEESVQGALNIAMTDTSAFQVGRNVAVTPGAVVYQNDLIQLIQYTPTTAKTYKRPLLVVPPFINKYYILDLRESNSFLKWLTDQGHTVFCISWVNAGPSLRDKGFDNFVEEGVVAALDAIEQATGEKEVNAIGYCVGGTLLATTMAYLNKKKQGDRIASATFMATLLDFSMPGEIGVFINETAISALEKQMNLLGYYDGRQMSFSFNTLRENDLFWSFFINNYLKGERPAAFDLLYWNTDSTNLPARMHSYYLRNMYLENKLVEKDGIEIDGTAIDLAAVKSPCYFISTAQDHIALWEATYKGAKVLGGGKNTRFVLGGSGHIAGIVNPPVANKYGYWTNDKLAASPDEWFKATENHDGSWWLDWQSWVLQKGGMDEVEARQPGSGKLPVIEEAPGRFVKQRIIDVLNK</sequence>
<feature type="domain" description="Poly-beta-hydroxybutyrate polymerase N-terminal" evidence="5">
    <location>
        <begin position="106"/>
        <end position="278"/>
    </location>
</feature>
<gene>
    <name evidence="6" type="primary">phaC</name>
    <name evidence="6" type="ORF">I9W95_06690</name>
</gene>
<name>A0ABS7ZNL3_9GAMM</name>
<evidence type="ECO:0000256" key="2">
    <source>
        <dbReference type="ARBA" id="ARBA00022490"/>
    </source>
</evidence>
<proteinExistence type="predicted"/>
<dbReference type="Gene3D" id="3.40.50.1820">
    <property type="entry name" value="alpha/beta hydrolase"/>
    <property type="match status" value="1"/>
</dbReference>
<comment type="caution">
    <text evidence="6">The sequence shown here is derived from an EMBL/GenBank/DDBJ whole genome shotgun (WGS) entry which is preliminary data.</text>
</comment>
<accession>A0ABS7ZNL3</accession>
<evidence type="ECO:0000256" key="4">
    <source>
        <dbReference type="ARBA" id="ARBA00023315"/>
    </source>
</evidence>
<evidence type="ECO:0000259" key="5">
    <source>
        <dbReference type="Pfam" id="PF07167"/>
    </source>
</evidence>
<evidence type="ECO:0000256" key="3">
    <source>
        <dbReference type="ARBA" id="ARBA00022679"/>
    </source>
</evidence>
<dbReference type="InterPro" id="IPR051321">
    <property type="entry name" value="PHA/PHB_synthase"/>
</dbReference>
<dbReference type="PANTHER" id="PTHR36837:SF5">
    <property type="entry name" value="POLY-3-HYDROXYBUTYRATE SYNTHASE"/>
    <property type="match status" value="1"/>
</dbReference>
<dbReference type="PANTHER" id="PTHR36837">
    <property type="entry name" value="POLY(3-HYDROXYALKANOATE) POLYMERASE SUBUNIT PHAC"/>
    <property type="match status" value="1"/>
</dbReference>
<dbReference type="NCBIfam" id="TIGR01838">
    <property type="entry name" value="PHA_synth_I"/>
    <property type="match status" value="1"/>
</dbReference>
<dbReference type="InterPro" id="IPR010963">
    <property type="entry name" value="PHA_synth_I"/>
</dbReference>
<dbReference type="InterPro" id="IPR010941">
    <property type="entry name" value="PhaC_N"/>
</dbReference>
<evidence type="ECO:0000313" key="7">
    <source>
        <dbReference type="Proteomes" id="UP000714380"/>
    </source>
</evidence>
<evidence type="ECO:0000256" key="1">
    <source>
        <dbReference type="ARBA" id="ARBA00004496"/>
    </source>
</evidence>
<keyword evidence="3" id="KW-0808">Transferase</keyword>
<dbReference type="EMBL" id="JAEDAH010000032">
    <property type="protein sequence ID" value="MCA6063291.1"/>
    <property type="molecule type" value="Genomic_DNA"/>
</dbReference>
<keyword evidence="4" id="KW-0012">Acyltransferase</keyword>
<reference evidence="6 7" key="1">
    <citation type="submission" date="2020-12" db="EMBL/GenBank/DDBJ databases">
        <title>Novel Thalassolituus-related marine hydrocarbonoclastic bacteria mediated algae-derived hydrocarbons mineralization in twilight zone of the northern South China Sea.</title>
        <authorList>
            <person name="Dong C."/>
        </authorList>
    </citation>
    <scope>NUCLEOTIDE SEQUENCE [LARGE SCALE GENOMIC DNA]</scope>
    <source>
        <strain evidence="6 7">IMCC1826</strain>
    </source>
</reference>
<keyword evidence="7" id="KW-1185">Reference proteome</keyword>
<dbReference type="SUPFAM" id="SSF53474">
    <property type="entry name" value="alpha/beta-Hydrolases"/>
    <property type="match status" value="1"/>
</dbReference>
<organism evidence="6 7">
    <name type="scientific">Thalassolituus marinus</name>
    <dbReference type="NCBI Taxonomy" id="671053"/>
    <lineage>
        <taxon>Bacteria</taxon>
        <taxon>Pseudomonadati</taxon>
        <taxon>Pseudomonadota</taxon>
        <taxon>Gammaproteobacteria</taxon>
        <taxon>Oceanospirillales</taxon>
        <taxon>Oceanospirillaceae</taxon>
        <taxon>Thalassolituus</taxon>
    </lineage>
</organism>
<dbReference type="RefSeq" id="WP_225673152.1">
    <property type="nucleotide sequence ID" value="NZ_JAEDAH010000032.1"/>
</dbReference>
<dbReference type="InterPro" id="IPR029058">
    <property type="entry name" value="AB_hydrolase_fold"/>
</dbReference>
<evidence type="ECO:0000313" key="6">
    <source>
        <dbReference type="EMBL" id="MCA6063291.1"/>
    </source>
</evidence>
<protein>
    <submittedName>
        <fullName evidence="6">Class I poly(R)-hydroxyalkanoic acid synthase</fullName>
    </submittedName>
</protein>
<keyword evidence="2" id="KW-0963">Cytoplasm</keyword>